<dbReference type="Proteomes" id="UP000271624">
    <property type="component" value="Unassembled WGS sequence"/>
</dbReference>
<dbReference type="OrthoDB" id="499755at2"/>
<name>A0A3S1AVA1_9CYAN</name>
<dbReference type="AlphaFoldDB" id="A0A3S1AVA1"/>
<evidence type="ECO:0008006" key="4">
    <source>
        <dbReference type="Google" id="ProtNLM"/>
    </source>
</evidence>
<evidence type="ECO:0000313" key="3">
    <source>
        <dbReference type="Proteomes" id="UP000271624"/>
    </source>
</evidence>
<proteinExistence type="predicted"/>
<accession>A0A3S1AVA1</accession>
<reference evidence="2" key="2">
    <citation type="journal article" date="2019" name="Genome Biol. Evol.">
        <title>Day and night: Metabolic profiles and evolutionary relationships of six axenic non-marine cyanobacteria.</title>
        <authorList>
            <person name="Will S.E."/>
            <person name="Henke P."/>
            <person name="Boedeker C."/>
            <person name="Huang S."/>
            <person name="Brinkmann H."/>
            <person name="Rohde M."/>
            <person name="Jarek M."/>
            <person name="Friedl T."/>
            <person name="Seufert S."/>
            <person name="Schumacher M."/>
            <person name="Overmann J."/>
            <person name="Neumann-Schaal M."/>
            <person name="Petersen J."/>
        </authorList>
    </citation>
    <scope>NUCLEOTIDE SEQUENCE [LARGE SCALE GENOMIC DNA]</scope>
    <source>
        <strain evidence="2">PCC 7102</strain>
    </source>
</reference>
<evidence type="ECO:0000313" key="2">
    <source>
        <dbReference type="EMBL" id="RUT09815.1"/>
    </source>
</evidence>
<feature type="chain" id="PRO_5030082927" description="Haemolysin activator HlyB C-terminal domain-containing protein" evidence="1">
    <location>
        <begin position="16"/>
        <end position="764"/>
    </location>
</feature>
<sequence length="764" mass="83360">MSMLNLAAYSLLAFAAPEINHVQNNSYLNQVNPNSTITVSSIASNSSSNTDIFAAHIEKIKQNLPSDLRMRLPSGILLSKNTKNYTVEVFSTSQSRSTVYVYDCEQQQYSCFIGSFSVANTSSDEALQEFKQFQNIAKPITIANNLQGYLLKGQGQNGLPDSQIIWQQDNQFYKVTLLDESNDLLKIVNSMVDSAPIVNTALAIIPSRRPVLTTAEHLRGGEILTTIRNRRFIQTGSAAKDGLTDQPTIGVSWGVNDNLELTLDVQTIDNSGPVRQGKFSVQRINSESTTNFFQETTLQAKQQIWQSQNGTQALSGVVALSRAGGGRPYRFSDNAGLSVAGLNKQTVFSLELPYTITPNDQWQFTLSPKVAFLPEDNALYLNKFPNSNSGFGTTFGLASGISYKLSNRFIIWGDAFVPFSGNNTINRDTGLATKTIAYNAGLRYVINPRLSTDLFVSNALGNTGALSLIADREYTAIGLGVNYVPGITNANRSYPEHFGATQQPAPSSYAGFGFLDGGTVRKNQLLTTFQAGGQGLLPNIRYGLLDDLEIGAFLSSIPGTVDESQFGFSTKVRLLHQKSGNPFTLSLAGTIARSNNVLTNFVNNNRNRFKQLGLKKGGFAFRNEREGELFVYSISAPMHYQFQGGSAVWLTPTLGFIQRDGLEIAGLNFGGSVPLSKDLNAIAEVGVNLKNNGNAFIGNQRESIIPWTVGLRWNPSSLLGNIINGLELEAYFTNRLGSNPFDSLRVRADNETTFGVGVLLPIQF</sequence>
<reference evidence="2" key="1">
    <citation type="submission" date="2018-12" db="EMBL/GenBank/DDBJ databases">
        <authorList>
            <person name="Will S."/>
            <person name="Neumann-Schaal M."/>
            <person name="Henke P."/>
        </authorList>
    </citation>
    <scope>NUCLEOTIDE SEQUENCE</scope>
    <source>
        <strain evidence="2">PCC 7102</strain>
    </source>
</reference>
<comment type="caution">
    <text evidence="2">The sequence shown here is derived from an EMBL/GenBank/DDBJ whole genome shotgun (WGS) entry which is preliminary data.</text>
</comment>
<dbReference type="EMBL" id="RSCL01000001">
    <property type="protein sequence ID" value="RUT09815.1"/>
    <property type="molecule type" value="Genomic_DNA"/>
</dbReference>
<gene>
    <name evidence="2" type="ORF">DSM106972_003100</name>
</gene>
<keyword evidence="3" id="KW-1185">Reference proteome</keyword>
<organism evidence="2 3">
    <name type="scientific">Dulcicalothrix desertica PCC 7102</name>
    <dbReference type="NCBI Taxonomy" id="232991"/>
    <lineage>
        <taxon>Bacteria</taxon>
        <taxon>Bacillati</taxon>
        <taxon>Cyanobacteriota</taxon>
        <taxon>Cyanophyceae</taxon>
        <taxon>Nostocales</taxon>
        <taxon>Calotrichaceae</taxon>
        <taxon>Dulcicalothrix</taxon>
    </lineage>
</organism>
<evidence type="ECO:0000256" key="1">
    <source>
        <dbReference type="SAM" id="SignalP"/>
    </source>
</evidence>
<protein>
    <recommendedName>
        <fullName evidence="4">Haemolysin activator HlyB C-terminal domain-containing protein</fullName>
    </recommendedName>
</protein>
<dbReference type="RefSeq" id="WP_127078187.1">
    <property type="nucleotide sequence ID" value="NZ_RSCL01000001.1"/>
</dbReference>
<feature type="signal peptide" evidence="1">
    <location>
        <begin position="1"/>
        <end position="15"/>
    </location>
</feature>
<keyword evidence="1" id="KW-0732">Signal</keyword>